<protein>
    <submittedName>
        <fullName evidence="1">Uncharacterized protein</fullName>
    </submittedName>
</protein>
<dbReference type="RefSeq" id="XP_003686847.1">
    <property type="nucleotide sequence ID" value="XM_003686799.1"/>
</dbReference>
<dbReference type="HOGENOM" id="CLU_834647_0_0_1"/>
<dbReference type="KEGG" id="tpf:TPHA_0H02090"/>
<proteinExistence type="predicted"/>
<name>G8BWG2_TETPH</name>
<keyword evidence="2" id="KW-1185">Reference proteome</keyword>
<dbReference type="GeneID" id="11534037"/>
<evidence type="ECO:0000313" key="2">
    <source>
        <dbReference type="Proteomes" id="UP000005666"/>
    </source>
</evidence>
<accession>G8BWG2</accession>
<dbReference type="eggNOG" id="ENOG502S9PE">
    <property type="taxonomic scope" value="Eukaryota"/>
</dbReference>
<dbReference type="EMBL" id="HE612863">
    <property type="protein sequence ID" value="CCE64413.1"/>
    <property type="molecule type" value="Genomic_DNA"/>
</dbReference>
<reference evidence="1 2" key="1">
    <citation type="journal article" date="2011" name="Proc. Natl. Acad. Sci. U.S.A.">
        <title>Evolutionary erosion of yeast sex chromosomes by mating-type switching accidents.</title>
        <authorList>
            <person name="Gordon J.L."/>
            <person name="Armisen D."/>
            <person name="Proux-Wera E."/>
            <person name="Oheigeartaigh S.S."/>
            <person name="Byrne K.P."/>
            <person name="Wolfe K.H."/>
        </authorList>
    </citation>
    <scope>NUCLEOTIDE SEQUENCE [LARGE SCALE GENOMIC DNA]</scope>
    <source>
        <strain evidence="2">ATCC 24235 / CBS 4417 / NBRC 1672 / NRRL Y-8282 / UCD 70-5</strain>
    </source>
</reference>
<evidence type="ECO:0000313" key="1">
    <source>
        <dbReference type="EMBL" id="CCE64413.1"/>
    </source>
</evidence>
<dbReference type="OMA" id="ICERAIY"/>
<gene>
    <name evidence="1" type="primary">TPHA0H02090</name>
    <name evidence="1" type="ordered locus">TPHA_0H02090</name>
</gene>
<organism evidence="1 2">
    <name type="scientific">Tetrapisispora phaffii (strain ATCC 24235 / CBS 4417 / NBRC 1672 / NRRL Y-8282 / UCD 70-5)</name>
    <name type="common">Yeast</name>
    <name type="synonym">Fabospora phaffii</name>
    <dbReference type="NCBI Taxonomy" id="1071381"/>
    <lineage>
        <taxon>Eukaryota</taxon>
        <taxon>Fungi</taxon>
        <taxon>Dikarya</taxon>
        <taxon>Ascomycota</taxon>
        <taxon>Saccharomycotina</taxon>
        <taxon>Saccharomycetes</taxon>
        <taxon>Saccharomycetales</taxon>
        <taxon>Saccharomycetaceae</taxon>
        <taxon>Tetrapisispora</taxon>
    </lineage>
</organism>
<dbReference type="Proteomes" id="UP000005666">
    <property type="component" value="Chromosome 8"/>
</dbReference>
<dbReference type="OrthoDB" id="4061228at2759"/>
<sequence length="333" mass="38436">MTKITQSVVAMDSIDKNVPVLWQDDEFVIRYNVAKSVHKLVLSMNKSASDCNNQSSLRGDDVLLKWTHTCLSIDPQSFILKKTDQVSRIQLVWCHGNVVYCDSLTIDSQNIVGFETEPLITVDFDVSAYYVIWNHGLVLLYEKLSSILHVFDTGYNKKIGEIAMYSTDLHDTPMRSYVLYSRNHDLFSVVVFEYDSSIKKTIHYLNTYSLPNFNLKHYSRLPEGYIDYVILQPQPSTIRTCNTLNNEIITICSYCNILQKITIQWFSFTNETNTKPWFETTIRDYSFNMGATIKDHTVSLLLSNSNATGKQLFRATFDPFSLSQEWEINQINN</sequence>
<dbReference type="AlphaFoldDB" id="G8BWG2"/>